<dbReference type="SUPFAM" id="SSF52058">
    <property type="entry name" value="L domain-like"/>
    <property type="match status" value="1"/>
</dbReference>
<dbReference type="Pfam" id="PF13855">
    <property type="entry name" value="LRR_8"/>
    <property type="match status" value="3"/>
</dbReference>
<dbReference type="PANTHER" id="PTHR24366">
    <property type="entry name" value="IG(IMMUNOGLOBULIN) AND LRR(LEUCINE RICH REPEAT) DOMAINS"/>
    <property type="match status" value="1"/>
</dbReference>
<keyword evidence="2" id="KW-0732">Signal</keyword>
<feature type="transmembrane region" description="Helical" evidence="4">
    <location>
        <begin position="702"/>
        <end position="722"/>
    </location>
</feature>
<dbReference type="SMART" id="SM00082">
    <property type="entry name" value="LRRCT"/>
    <property type="match status" value="1"/>
</dbReference>
<feature type="domain" description="LRRCT" evidence="5">
    <location>
        <begin position="428"/>
        <end position="477"/>
    </location>
</feature>
<dbReference type="FunFam" id="3.80.10.10:FF:001164">
    <property type="entry name" value="GH01279p"/>
    <property type="match status" value="1"/>
</dbReference>
<evidence type="ECO:0000256" key="3">
    <source>
        <dbReference type="ARBA" id="ARBA00022737"/>
    </source>
</evidence>
<sequence length="760" mass="84275">MSITVPVLGGRTPSLDRRSSRVSFTFFATVQLVPLMQAKNAAFAKLIMWWLLLSLIWWCGTAAVPAPGSEKWKCPEISEQPVVECSCDMPHTLRCTGDRNAMKIIGRVLRSLDPAHVSLLDCTVQNVSSLPGPLLDGVALHGLVISSGEIKEIHNTAFKGLAAPLQALGLPNNQLVTVPIAALKYLPELDRLDLSSNKLKVLDSESFQGLRNLSFIELSDNQGLRNLSFIELSDNQVSKIEPNTFSNLPLLKTLRIRENKITTSIISSLEPLLMLEELDLSGNNLIGPLAPKTFPRMPSIRDLQLAHNALSSIKMGALENLPTLTMLSLHHNQIDVLEDHAFMNLSNLVTIDLAHNRIVAVSGSSLAHLNKLIELDLRHNFLRALTADLILPLKTLQNLKLDENDISIIASDSLKGTTVLKKLSLADNPLNCDCSLTEFSLWLANSSLSKDDQESAVCTTPPALENALLIDIPTYSERLVIINLENYIFDGEKVFLQWYVEEKAIPYTCDKIFVYEEEGNNEVPLETNQLKCNSSTMLDPRFLNVTVPNVTDLILGHKYRYCVVLLGSGQDTDELSLNLGCSDIIPLIKNVNVLEHKIPQKNPKVIAIQANLTSHGHLAIDVNIYPKNTCELNVAILEQGALLSQKKINCTEPKYTFVGLQEGPYRVCANILQPGPALESGQKPRCVTVFKHEQKGFSSLDVAFVSIFLVLCFMVIALIWGVRKILLKPKVQTHQCFMPPEVENPQQHNRYVKLQATTKL</sequence>
<dbReference type="SMART" id="SM00365">
    <property type="entry name" value="LRR_SD22"/>
    <property type="match status" value="5"/>
</dbReference>
<evidence type="ECO:0000313" key="7">
    <source>
        <dbReference type="Proteomes" id="UP001458880"/>
    </source>
</evidence>
<gene>
    <name evidence="6" type="ORF">QE152_g17927</name>
</gene>
<evidence type="ECO:0000259" key="5">
    <source>
        <dbReference type="SMART" id="SM00082"/>
    </source>
</evidence>
<keyword evidence="4" id="KW-0812">Transmembrane</keyword>
<dbReference type="EMBL" id="JASPKY010000169">
    <property type="protein sequence ID" value="KAK9728540.1"/>
    <property type="molecule type" value="Genomic_DNA"/>
</dbReference>
<dbReference type="PROSITE" id="PS51450">
    <property type="entry name" value="LRR"/>
    <property type="match status" value="2"/>
</dbReference>
<evidence type="ECO:0000256" key="1">
    <source>
        <dbReference type="ARBA" id="ARBA00022614"/>
    </source>
</evidence>
<dbReference type="InterPro" id="IPR032675">
    <property type="entry name" value="LRR_dom_sf"/>
</dbReference>
<dbReference type="SMART" id="SM00369">
    <property type="entry name" value="LRR_TYP"/>
    <property type="match status" value="8"/>
</dbReference>
<keyword evidence="3" id="KW-0677">Repeat</keyword>
<evidence type="ECO:0000256" key="2">
    <source>
        <dbReference type="ARBA" id="ARBA00022729"/>
    </source>
</evidence>
<evidence type="ECO:0000256" key="4">
    <source>
        <dbReference type="SAM" id="Phobius"/>
    </source>
</evidence>
<protein>
    <submittedName>
        <fullName evidence="6">Leucine rich repeat</fullName>
    </submittedName>
</protein>
<keyword evidence="1" id="KW-0433">Leucine-rich repeat</keyword>
<name>A0AAW1L578_POPJA</name>
<dbReference type="InterPro" id="IPR003591">
    <property type="entry name" value="Leu-rich_rpt_typical-subtyp"/>
</dbReference>
<dbReference type="InterPro" id="IPR000483">
    <property type="entry name" value="Cys-rich_flank_reg_C"/>
</dbReference>
<dbReference type="GO" id="GO:0071944">
    <property type="term" value="C:cell periphery"/>
    <property type="evidence" value="ECO:0007669"/>
    <property type="project" value="UniProtKB-ARBA"/>
</dbReference>
<organism evidence="6 7">
    <name type="scientific">Popillia japonica</name>
    <name type="common">Japanese beetle</name>
    <dbReference type="NCBI Taxonomy" id="7064"/>
    <lineage>
        <taxon>Eukaryota</taxon>
        <taxon>Metazoa</taxon>
        <taxon>Ecdysozoa</taxon>
        <taxon>Arthropoda</taxon>
        <taxon>Hexapoda</taxon>
        <taxon>Insecta</taxon>
        <taxon>Pterygota</taxon>
        <taxon>Neoptera</taxon>
        <taxon>Endopterygota</taxon>
        <taxon>Coleoptera</taxon>
        <taxon>Polyphaga</taxon>
        <taxon>Scarabaeiformia</taxon>
        <taxon>Scarabaeidae</taxon>
        <taxon>Rutelinae</taxon>
        <taxon>Popillia</taxon>
    </lineage>
</organism>
<dbReference type="InterPro" id="IPR001611">
    <property type="entry name" value="Leu-rich_rpt"/>
</dbReference>
<reference evidence="6 7" key="1">
    <citation type="journal article" date="2024" name="BMC Genomics">
        <title>De novo assembly and annotation of Popillia japonica's genome with initial clues to its potential as an invasive pest.</title>
        <authorList>
            <person name="Cucini C."/>
            <person name="Boschi S."/>
            <person name="Funari R."/>
            <person name="Cardaioli E."/>
            <person name="Iannotti N."/>
            <person name="Marturano G."/>
            <person name="Paoli F."/>
            <person name="Bruttini M."/>
            <person name="Carapelli A."/>
            <person name="Frati F."/>
            <person name="Nardi F."/>
        </authorList>
    </citation>
    <scope>NUCLEOTIDE SEQUENCE [LARGE SCALE GENOMIC DNA]</scope>
    <source>
        <strain evidence="6">DMR45628</strain>
    </source>
</reference>
<keyword evidence="4" id="KW-1133">Transmembrane helix</keyword>
<dbReference type="Proteomes" id="UP001458880">
    <property type="component" value="Unassembled WGS sequence"/>
</dbReference>
<proteinExistence type="predicted"/>
<dbReference type="AlphaFoldDB" id="A0AAW1L578"/>
<dbReference type="Gene3D" id="3.80.10.10">
    <property type="entry name" value="Ribonuclease Inhibitor"/>
    <property type="match status" value="2"/>
</dbReference>
<keyword evidence="7" id="KW-1185">Reference proteome</keyword>
<evidence type="ECO:0000313" key="6">
    <source>
        <dbReference type="EMBL" id="KAK9728540.1"/>
    </source>
</evidence>
<keyword evidence="4" id="KW-0472">Membrane</keyword>
<accession>A0AAW1L578</accession>
<dbReference type="PANTHER" id="PTHR24366:SF96">
    <property type="entry name" value="LEUCINE RICH REPEAT CONTAINING 53"/>
    <property type="match status" value="1"/>
</dbReference>
<comment type="caution">
    <text evidence="6">The sequence shown here is derived from an EMBL/GenBank/DDBJ whole genome shotgun (WGS) entry which is preliminary data.</text>
</comment>